<evidence type="ECO:0000259" key="10">
    <source>
        <dbReference type="Pfam" id="PF02434"/>
    </source>
</evidence>
<dbReference type="GO" id="GO:0016757">
    <property type="term" value="F:glycosyltransferase activity"/>
    <property type="evidence" value="ECO:0007669"/>
    <property type="project" value="UniProtKB-KW"/>
</dbReference>
<reference evidence="11" key="1">
    <citation type="submission" date="2021-02" db="EMBL/GenBank/DDBJ databases">
        <authorList>
            <person name="Nowell W R."/>
        </authorList>
    </citation>
    <scope>NUCLEOTIDE SEQUENCE</scope>
</reference>
<keyword evidence="8" id="KW-0472">Membrane</keyword>
<keyword evidence="4" id="KW-0808">Transferase</keyword>
<keyword evidence="7" id="KW-1133">Transmembrane helix</keyword>
<accession>A0A819RIJ8</accession>
<dbReference type="InterPro" id="IPR003378">
    <property type="entry name" value="Fringe-like_glycosylTrfase"/>
</dbReference>
<evidence type="ECO:0000256" key="3">
    <source>
        <dbReference type="ARBA" id="ARBA00022676"/>
    </source>
</evidence>
<comment type="similarity">
    <text evidence="2">Belongs to the glycosyltransferase 31 family.</text>
</comment>
<evidence type="ECO:0000256" key="6">
    <source>
        <dbReference type="ARBA" id="ARBA00022968"/>
    </source>
</evidence>
<keyword evidence="3" id="KW-0328">Glycosyltransferase</keyword>
<evidence type="ECO:0000256" key="4">
    <source>
        <dbReference type="ARBA" id="ARBA00022679"/>
    </source>
</evidence>
<feature type="non-terminal residue" evidence="11">
    <location>
        <position position="1"/>
    </location>
</feature>
<keyword evidence="6" id="KW-0735">Signal-anchor</keyword>
<dbReference type="Gene3D" id="3.90.550.50">
    <property type="match status" value="1"/>
</dbReference>
<sequence>IMYLVRTVSKYHSSRLVHLLETWISLVHEHVYYISDTYPTNITRTHVIATGTTCGPSSHGVRALCCQTIHDFIFYRRYESQYDWFCHFDDDQYVHTDNLHEYLSKLDSNYPYYIGRNSWNTKFGRKKNKAYPGDFWFATLGAGVCLSKRTLHLLEPYTRTVSQFVDGCSRQWYPDDIYLAFILNNHLNISLTKNLRFHSHLEGSLFKDKQEFIDTFHQQITFGFELRRKISQYLPNLFPKNIDPLRMRTVHCLLYTHFKDCQSRIKNNMFNITK</sequence>
<dbReference type="AlphaFoldDB" id="A0A819RIJ8"/>
<evidence type="ECO:0000256" key="1">
    <source>
        <dbReference type="ARBA" id="ARBA00004606"/>
    </source>
</evidence>
<feature type="domain" description="Fringe-like glycosyltransferase" evidence="10">
    <location>
        <begin position="2"/>
        <end position="246"/>
    </location>
</feature>
<evidence type="ECO:0000256" key="2">
    <source>
        <dbReference type="ARBA" id="ARBA00008661"/>
    </source>
</evidence>
<dbReference type="EMBL" id="CAJOAZ010004192">
    <property type="protein sequence ID" value="CAF4048257.1"/>
    <property type="molecule type" value="Genomic_DNA"/>
</dbReference>
<name>A0A819RIJ8_9BILA</name>
<evidence type="ECO:0000256" key="7">
    <source>
        <dbReference type="ARBA" id="ARBA00022989"/>
    </source>
</evidence>
<evidence type="ECO:0000256" key="5">
    <source>
        <dbReference type="ARBA" id="ARBA00022692"/>
    </source>
</evidence>
<dbReference type="Proteomes" id="UP000663844">
    <property type="component" value="Unassembled WGS sequence"/>
</dbReference>
<comment type="subcellular location">
    <subcellularLocation>
        <location evidence="9">Endomembrane system</location>
        <topology evidence="9">Single-pass membrane protein</topology>
    </subcellularLocation>
    <subcellularLocation>
        <location evidence="1">Membrane</location>
        <topology evidence="1">Single-pass type II membrane protein</topology>
    </subcellularLocation>
</comment>
<gene>
    <name evidence="11" type="ORF">OXD698_LOCUS32356</name>
</gene>
<keyword evidence="5" id="KW-0812">Transmembrane</keyword>
<evidence type="ECO:0000313" key="11">
    <source>
        <dbReference type="EMBL" id="CAF4048257.1"/>
    </source>
</evidence>
<dbReference type="Pfam" id="PF02434">
    <property type="entry name" value="Fringe"/>
    <property type="match status" value="1"/>
</dbReference>
<organism evidence="11 12">
    <name type="scientific">Adineta steineri</name>
    <dbReference type="NCBI Taxonomy" id="433720"/>
    <lineage>
        <taxon>Eukaryota</taxon>
        <taxon>Metazoa</taxon>
        <taxon>Spiralia</taxon>
        <taxon>Gnathifera</taxon>
        <taxon>Rotifera</taxon>
        <taxon>Eurotatoria</taxon>
        <taxon>Bdelloidea</taxon>
        <taxon>Adinetida</taxon>
        <taxon>Adinetidae</taxon>
        <taxon>Adineta</taxon>
    </lineage>
</organism>
<dbReference type="PANTHER" id="PTHR10811">
    <property type="entry name" value="FRINGE-RELATED"/>
    <property type="match status" value="1"/>
</dbReference>
<dbReference type="GO" id="GO:0012505">
    <property type="term" value="C:endomembrane system"/>
    <property type="evidence" value="ECO:0007669"/>
    <property type="project" value="UniProtKB-SubCell"/>
</dbReference>
<proteinExistence type="inferred from homology"/>
<protein>
    <recommendedName>
        <fullName evidence="10">Fringe-like glycosyltransferase domain-containing protein</fullName>
    </recommendedName>
</protein>
<evidence type="ECO:0000313" key="12">
    <source>
        <dbReference type="Proteomes" id="UP000663844"/>
    </source>
</evidence>
<dbReference type="GO" id="GO:0016020">
    <property type="term" value="C:membrane"/>
    <property type="evidence" value="ECO:0007669"/>
    <property type="project" value="UniProtKB-SubCell"/>
</dbReference>
<comment type="caution">
    <text evidence="11">The sequence shown here is derived from an EMBL/GenBank/DDBJ whole genome shotgun (WGS) entry which is preliminary data.</text>
</comment>
<evidence type="ECO:0000256" key="9">
    <source>
        <dbReference type="ARBA" id="ARBA00037847"/>
    </source>
</evidence>
<evidence type="ECO:0000256" key="8">
    <source>
        <dbReference type="ARBA" id="ARBA00023136"/>
    </source>
</evidence>